<organism evidence="1 2">
    <name type="scientific">Ixodes persulcatus</name>
    <name type="common">Taiga tick</name>
    <dbReference type="NCBI Taxonomy" id="34615"/>
    <lineage>
        <taxon>Eukaryota</taxon>
        <taxon>Metazoa</taxon>
        <taxon>Ecdysozoa</taxon>
        <taxon>Arthropoda</taxon>
        <taxon>Chelicerata</taxon>
        <taxon>Arachnida</taxon>
        <taxon>Acari</taxon>
        <taxon>Parasitiformes</taxon>
        <taxon>Ixodida</taxon>
        <taxon>Ixodoidea</taxon>
        <taxon>Ixodidae</taxon>
        <taxon>Ixodinae</taxon>
        <taxon>Ixodes</taxon>
    </lineage>
</organism>
<evidence type="ECO:0000313" key="1">
    <source>
        <dbReference type="EMBL" id="KAG0425270.1"/>
    </source>
</evidence>
<dbReference type="Proteomes" id="UP000805193">
    <property type="component" value="Unassembled WGS sequence"/>
</dbReference>
<name>A0AC60PWS7_IXOPE</name>
<reference evidence="1 2" key="1">
    <citation type="journal article" date="2020" name="Cell">
        <title>Large-Scale Comparative Analyses of Tick Genomes Elucidate Their Genetic Diversity and Vector Capacities.</title>
        <authorList>
            <consortium name="Tick Genome and Microbiome Consortium (TIGMIC)"/>
            <person name="Jia N."/>
            <person name="Wang J."/>
            <person name="Shi W."/>
            <person name="Du L."/>
            <person name="Sun Y."/>
            <person name="Zhan W."/>
            <person name="Jiang J.F."/>
            <person name="Wang Q."/>
            <person name="Zhang B."/>
            <person name="Ji P."/>
            <person name="Bell-Sakyi L."/>
            <person name="Cui X.M."/>
            <person name="Yuan T.T."/>
            <person name="Jiang B.G."/>
            <person name="Yang W.F."/>
            <person name="Lam T.T."/>
            <person name="Chang Q.C."/>
            <person name="Ding S.J."/>
            <person name="Wang X.J."/>
            <person name="Zhu J.G."/>
            <person name="Ruan X.D."/>
            <person name="Zhao L."/>
            <person name="Wei J.T."/>
            <person name="Ye R.Z."/>
            <person name="Que T.C."/>
            <person name="Du C.H."/>
            <person name="Zhou Y.H."/>
            <person name="Cheng J.X."/>
            <person name="Dai P.F."/>
            <person name="Guo W.B."/>
            <person name="Han X.H."/>
            <person name="Huang E.J."/>
            <person name="Li L.F."/>
            <person name="Wei W."/>
            <person name="Gao Y.C."/>
            <person name="Liu J.Z."/>
            <person name="Shao H.Z."/>
            <person name="Wang X."/>
            <person name="Wang C.C."/>
            <person name="Yang T.C."/>
            <person name="Huo Q.B."/>
            <person name="Li W."/>
            <person name="Chen H.Y."/>
            <person name="Chen S.E."/>
            <person name="Zhou L.G."/>
            <person name="Ni X.B."/>
            <person name="Tian J.H."/>
            <person name="Sheng Y."/>
            <person name="Liu T."/>
            <person name="Pan Y.S."/>
            <person name="Xia L.Y."/>
            <person name="Li J."/>
            <person name="Zhao F."/>
            <person name="Cao W.C."/>
        </authorList>
    </citation>
    <scope>NUCLEOTIDE SEQUENCE [LARGE SCALE GENOMIC DNA]</scope>
    <source>
        <strain evidence="1">Iper-2018</strain>
    </source>
</reference>
<gene>
    <name evidence="1" type="ORF">HPB47_027547</name>
</gene>
<protein>
    <submittedName>
        <fullName evidence="1">Uncharacterized protein</fullName>
    </submittedName>
</protein>
<dbReference type="EMBL" id="JABSTQ010009868">
    <property type="protein sequence ID" value="KAG0425270.1"/>
    <property type="molecule type" value="Genomic_DNA"/>
</dbReference>
<sequence length="376" mass="39933">MLCKACANAATNAVDSRDISVLCGIDTTGDTVGVSGLSAAVTAAAFRSASPVDVATSAKNIKSVKHNLSYKDAREQLAFKARGSYAEAVRRGPPLSRASVETQTSPEDLSSPQGSSYVHPKTVGNPPPSCSNEVVVPSKEGTTPSKEPDVPSPAPAGPSGRGRGLSPRAPGSSSKPGRSDSPLPPKGPKVSLDEKMDDRCDLLIAQFRSQDRTNLRTSGTEEQYVKKGKLLEDISDLARAFGRLPKVLPRRVATSPTGTTDTEGTQAASPGLSAAAQVRAVHAMRDAVTSAAHEEHVAAAADHQVDVNGRPSESRDRPDFVPSVFNYARAPGESTVQSQDPFLERHKAYVFVVRRQTPRTRHVPEPSEVFHLMLRT</sequence>
<proteinExistence type="predicted"/>
<evidence type="ECO:0000313" key="2">
    <source>
        <dbReference type="Proteomes" id="UP000805193"/>
    </source>
</evidence>
<keyword evidence="2" id="KW-1185">Reference proteome</keyword>
<comment type="caution">
    <text evidence="1">The sequence shown here is derived from an EMBL/GenBank/DDBJ whole genome shotgun (WGS) entry which is preliminary data.</text>
</comment>
<accession>A0AC60PWS7</accession>